<evidence type="ECO:0008006" key="3">
    <source>
        <dbReference type="Google" id="ProtNLM"/>
    </source>
</evidence>
<accession>A0ABS1UCR0</accession>
<gene>
    <name evidence="1" type="ORF">JMJ56_31385</name>
</gene>
<organism evidence="1 2">
    <name type="scientific">Belnapia arida</name>
    <dbReference type="NCBI Taxonomy" id="2804533"/>
    <lineage>
        <taxon>Bacteria</taxon>
        <taxon>Pseudomonadati</taxon>
        <taxon>Pseudomonadota</taxon>
        <taxon>Alphaproteobacteria</taxon>
        <taxon>Acetobacterales</taxon>
        <taxon>Roseomonadaceae</taxon>
        <taxon>Belnapia</taxon>
    </lineage>
</organism>
<evidence type="ECO:0000313" key="2">
    <source>
        <dbReference type="Proteomes" id="UP000660885"/>
    </source>
</evidence>
<keyword evidence="2" id="KW-1185">Reference proteome</keyword>
<proteinExistence type="predicted"/>
<sequence>MEKVTTVGLDLAKRTFQAHGIDAADRGLRRKLRRSALLEFFAALQPALIGIEACSAVHH</sequence>
<dbReference type="EMBL" id="JAETWB010000072">
    <property type="protein sequence ID" value="MBL6082471.1"/>
    <property type="molecule type" value="Genomic_DNA"/>
</dbReference>
<protein>
    <recommendedName>
        <fullName evidence="3">Transposase</fullName>
    </recommendedName>
</protein>
<dbReference type="RefSeq" id="WP_202835772.1">
    <property type="nucleotide sequence ID" value="NZ_JAETWB010000072.1"/>
</dbReference>
<evidence type="ECO:0000313" key="1">
    <source>
        <dbReference type="EMBL" id="MBL6082471.1"/>
    </source>
</evidence>
<comment type="caution">
    <text evidence="1">The sequence shown here is derived from an EMBL/GenBank/DDBJ whole genome shotgun (WGS) entry which is preliminary data.</text>
</comment>
<reference evidence="1 2" key="1">
    <citation type="submission" date="2021-01" db="EMBL/GenBank/DDBJ databases">
        <title>Belnapia mucosa sp. nov. and Belnapia arida sp. nov., isolated from the Tabernas Desert (Almeria, Spain).</title>
        <authorList>
            <person name="Molina-Menor E."/>
            <person name="Vidal-Verdu A."/>
            <person name="Calonge A."/>
            <person name="Satari L."/>
            <person name="Pereto J."/>
            <person name="Porcar M."/>
        </authorList>
    </citation>
    <scope>NUCLEOTIDE SEQUENCE [LARGE SCALE GENOMIC DNA]</scope>
    <source>
        <strain evidence="1 2">T18</strain>
    </source>
</reference>
<dbReference type="Proteomes" id="UP000660885">
    <property type="component" value="Unassembled WGS sequence"/>
</dbReference>
<name>A0ABS1UCR0_9PROT</name>